<feature type="region of interest" description="Disordered" evidence="1">
    <location>
        <begin position="39"/>
        <end position="119"/>
    </location>
</feature>
<name>A0A5S6Q855_TRIMR</name>
<keyword evidence="2" id="KW-1185">Reference proteome</keyword>
<evidence type="ECO:0000256" key="1">
    <source>
        <dbReference type="SAM" id="MobiDB-lite"/>
    </source>
</evidence>
<dbReference type="WBParaSite" id="TMUE_1000003399.1">
    <property type="protein sequence ID" value="TMUE_1000003399.1"/>
    <property type="gene ID" value="WBGene00298703"/>
</dbReference>
<evidence type="ECO:0000313" key="3">
    <source>
        <dbReference type="WBParaSite" id="TMUE_1000003399.1"/>
    </source>
</evidence>
<proteinExistence type="predicted"/>
<dbReference type="AlphaFoldDB" id="A0A5S6Q855"/>
<protein>
    <submittedName>
        <fullName evidence="3">Uncharacterized protein</fullName>
    </submittedName>
</protein>
<feature type="compositionally biased region" description="Polar residues" evidence="1">
    <location>
        <begin position="70"/>
        <end position="92"/>
    </location>
</feature>
<dbReference type="Proteomes" id="UP000046395">
    <property type="component" value="Unassembled WGS sequence"/>
</dbReference>
<organism evidence="2 3">
    <name type="scientific">Trichuris muris</name>
    <name type="common">Mouse whipworm</name>
    <dbReference type="NCBI Taxonomy" id="70415"/>
    <lineage>
        <taxon>Eukaryota</taxon>
        <taxon>Metazoa</taxon>
        <taxon>Ecdysozoa</taxon>
        <taxon>Nematoda</taxon>
        <taxon>Enoplea</taxon>
        <taxon>Dorylaimia</taxon>
        <taxon>Trichinellida</taxon>
        <taxon>Trichuridae</taxon>
        <taxon>Trichuris</taxon>
    </lineage>
</organism>
<accession>A0A5S6Q855</accession>
<sequence>MSMLSLKTYANEFPTSRGGNHFDSNANLSVDYLHDVKNSSGANESARELQSPASGACPSSWATPGDRRTPSSVESCLSDSETLAGTFATTTMGEGGGQSRPGAVGQAATSARRRQSESGFGERDLFVWPAARSKWSRAFGHEPSASPIRASRGFQKRATCKSSDQLVRFPISSCVSQG</sequence>
<reference evidence="3" key="1">
    <citation type="submission" date="2019-12" db="UniProtKB">
        <authorList>
            <consortium name="WormBaseParasite"/>
        </authorList>
    </citation>
    <scope>IDENTIFICATION</scope>
</reference>
<evidence type="ECO:0000313" key="2">
    <source>
        <dbReference type="Proteomes" id="UP000046395"/>
    </source>
</evidence>